<protein>
    <submittedName>
        <fullName evidence="1">Uncharacterized protein</fullName>
    </submittedName>
</protein>
<dbReference type="AlphaFoldDB" id="A0A5D3K0N3"/>
<comment type="caution">
    <text evidence="1">The sequence shown here is derived from an EMBL/GenBank/DDBJ whole genome shotgun (WGS) entry which is preliminary data.</text>
</comment>
<keyword evidence="2" id="KW-1185">Reference proteome</keyword>
<dbReference type="OrthoDB" id="6388142at2"/>
<evidence type="ECO:0000313" key="2">
    <source>
        <dbReference type="Proteomes" id="UP000324758"/>
    </source>
</evidence>
<accession>A0A5D3K0N3</accession>
<organism evidence="1 2">
    <name type="scientific">Bradyrhizobium rifense</name>
    <dbReference type="NCBI Taxonomy" id="515499"/>
    <lineage>
        <taxon>Bacteria</taxon>
        <taxon>Pseudomonadati</taxon>
        <taxon>Pseudomonadota</taxon>
        <taxon>Alphaproteobacteria</taxon>
        <taxon>Hyphomicrobiales</taxon>
        <taxon>Nitrobacteraceae</taxon>
        <taxon>Bradyrhizobium</taxon>
    </lineage>
</organism>
<reference evidence="1 2" key="1">
    <citation type="submission" date="2019-08" db="EMBL/GenBank/DDBJ databases">
        <title>Bradyrhizobium hipponensis sp. nov., a rhizobium isolated from a Lupinus angustifolius root nodule in Tunisia.</title>
        <authorList>
            <person name="Off K."/>
            <person name="Rejili M."/>
            <person name="Mars M."/>
            <person name="Brachmann A."/>
            <person name="Marin M."/>
        </authorList>
    </citation>
    <scope>NUCLEOTIDE SEQUENCE [LARGE SCALE GENOMIC DNA]</scope>
    <source>
        <strain evidence="1 2">CTAW71</strain>
    </source>
</reference>
<dbReference type="RefSeq" id="WP_148778619.1">
    <property type="nucleotide sequence ID" value="NZ_VSSS01000090.1"/>
</dbReference>
<dbReference type="Proteomes" id="UP000324758">
    <property type="component" value="Unassembled WGS sequence"/>
</dbReference>
<name>A0A5D3K0N3_9BRAD</name>
<sequence length="224" mass="24250">MSILNEDGSSSTDGLDEFFRAVEPTISDAEDYLKVARGTVANIRQDSDFLAVVKMHATIEPLLGDALEQSVTRALRHPKVNFPGGEALAEFVVGANLESKIRLALKSEIISDDNAKFIRALARVRNHYAHDVGNMQKNIHDAASDADKQGDGLSILRDLMSSSSGTKQKITSKLAFVYLKPFMFLRFASLLANLLHGIRPPPALSGLMGGLLGLQSDASEPDNT</sequence>
<evidence type="ECO:0000313" key="1">
    <source>
        <dbReference type="EMBL" id="TYL84517.1"/>
    </source>
</evidence>
<dbReference type="EMBL" id="VSSS01000090">
    <property type="protein sequence ID" value="TYL84517.1"/>
    <property type="molecule type" value="Genomic_DNA"/>
</dbReference>
<gene>
    <name evidence="1" type="ORF">FXB40_44775</name>
</gene>
<proteinExistence type="predicted"/>